<feature type="domain" description="Rubredoxin-like" evidence="5">
    <location>
        <begin position="176"/>
        <end position="227"/>
    </location>
</feature>
<evidence type="ECO:0000256" key="3">
    <source>
        <dbReference type="ARBA" id="ARBA00022982"/>
    </source>
</evidence>
<dbReference type="InterPro" id="IPR018527">
    <property type="entry name" value="Rubredoxin_Fe_BS"/>
</dbReference>
<dbReference type="Gene3D" id="2.20.28.10">
    <property type="match status" value="1"/>
</dbReference>
<proteinExistence type="predicted"/>
<dbReference type="PANTHER" id="PTHR47627">
    <property type="entry name" value="RUBREDOXIN"/>
    <property type="match status" value="1"/>
</dbReference>
<dbReference type="InterPro" id="IPR012349">
    <property type="entry name" value="Split_barrel_FMN-bd"/>
</dbReference>
<keyword evidence="7" id="KW-1185">Reference proteome</keyword>
<dbReference type="SMART" id="SM00903">
    <property type="entry name" value="Flavin_Reduct"/>
    <property type="match status" value="1"/>
</dbReference>
<keyword evidence="2" id="KW-0479">Metal-binding</keyword>
<dbReference type="AlphaFoldDB" id="A0A9D2WND5"/>
<dbReference type="InterPro" id="IPR024934">
    <property type="entry name" value="Rubredoxin-like_dom"/>
</dbReference>
<evidence type="ECO:0000313" key="7">
    <source>
        <dbReference type="Proteomes" id="UP000798488"/>
    </source>
</evidence>
<evidence type="ECO:0000256" key="1">
    <source>
        <dbReference type="ARBA" id="ARBA00022448"/>
    </source>
</evidence>
<dbReference type="GO" id="GO:0010181">
    <property type="term" value="F:FMN binding"/>
    <property type="evidence" value="ECO:0007669"/>
    <property type="project" value="InterPro"/>
</dbReference>
<dbReference type="PRINTS" id="PR00163">
    <property type="entry name" value="RUBREDOXIN"/>
</dbReference>
<organism evidence="6 7">
    <name type="scientific">Sporotomaculum syntrophicum</name>
    <dbReference type="NCBI Taxonomy" id="182264"/>
    <lineage>
        <taxon>Bacteria</taxon>
        <taxon>Bacillati</taxon>
        <taxon>Bacillota</taxon>
        <taxon>Clostridia</taxon>
        <taxon>Eubacteriales</taxon>
        <taxon>Desulfallaceae</taxon>
        <taxon>Sporotomaculum</taxon>
    </lineage>
</organism>
<dbReference type="CDD" id="cd00730">
    <property type="entry name" value="rubredoxin"/>
    <property type="match status" value="1"/>
</dbReference>
<gene>
    <name evidence="6" type="primary">hrb</name>
    <name evidence="6" type="ORF">SPSYN_02156</name>
</gene>
<reference evidence="6" key="1">
    <citation type="submission" date="2016-02" db="EMBL/GenBank/DDBJ databases">
        <title>Draft Genome Sequence of Sporotomaculum syntrophicum Strain FB, a Syntrophic Benzoate Degrader.</title>
        <authorList>
            <person name="Nobu M.K."/>
            <person name="Narihiro T."/>
            <person name="Qiu Y.-L."/>
            <person name="Ohashi A."/>
            <person name="Liu W.-T."/>
            <person name="Yuji S."/>
        </authorList>
    </citation>
    <scope>NUCLEOTIDE SEQUENCE</scope>
    <source>
        <strain evidence="6">FB</strain>
    </source>
</reference>
<dbReference type="GO" id="GO:0043448">
    <property type="term" value="P:alkane catabolic process"/>
    <property type="evidence" value="ECO:0007669"/>
    <property type="project" value="TreeGrafter"/>
</dbReference>
<dbReference type="GO" id="GO:0016646">
    <property type="term" value="F:oxidoreductase activity, acting on the CH-NH group of donors, NAD or NADP as acceptor"/>
    <property type="evidence" value="ECO:0007669"/>
    <property type="project" value="UniProtKB-ARBA"/>
</dbReference>
<keyword evidence="1" id="KW-0813">Transport</keyword>
<dbReference type="InterPro" id="IPR024935">
    <property type="entry name" value="Rubredoxin_dom"/>
</dbReference>
<dbReference type="Pfam" id="PF01613">
    <property type="entry name" value="Flavin_Reduct"/>
    <property type="match status" value="1"/>
</dbReference>
<dbReference type="GO" id="GO:0005506">
    <property type="term" value="F:iron ion binding"/>
    <property type="evidence" value="ECO:0007669"/>
    <property type="project" value="InterPro"/>
</dbReference>
<dbReference type="InterPro" id="IPR002563">
    <property type="entry name" value="Flavin_Rdtase-like_dom"/>
</dbReference>
<dbReference type="Proteomes" id="UP000798488">
    <property type="component" value="Unassembled WGS sequence"/>
</dbReference>
<sequence>MDLKALYKISYGLYIITSKKGEQINGQIANTVFQISSDPATVAISINKQNLTNEFIRESKVFGVSVLAQEAPLSIVGQFGFKSGKDVDKFQGVSYKQGISGVPVITEHTLACLEAEVINEVDAGTHHIFIGRVTNAEVFLEGTPMTYAYYQQIKRGSVPPTAPTFVPKQAEGTEKMDNYVCNICGYVYDPAQGDPENGVAPGTPFDKLPDDWTCPVCGAGKDEFAKE</sequence>
<dbReference type="PROSITE" id="PS50903">
    <property type="entry name" value="RUBREDOXIN_LIKE"/>
    <property type="match status" value="1"/>
</dbReference>
<dbReference type="NCBIfam" id="NF045768">
    <property type="entry name" value="RubredRD"/>
    <property type="match status" value="1"/>
</dbReference>
<dbReference type="EMBL" id="LSRS01000005">
    <property type="protein sequence ID" value="KAF1084379.1"/>
    <property type="molecule type" value="Genomic_DNA"/>
</dbReference>
<comment type="caution">
    <text evidence="6">The sequence shown here is derived from an EMBL/GenBank/DDBJ whole genome shotgun (WGS) entry which is preliminary data.</text>
</comment>
<dbReference type="FunFam" id="2.20.28.10:FF:000001">
    <property type="entry name" value="Rubredoxin"/>
    <property type="match status" value="1"/>
</dbReference>
<dbReference type="PROSITE" id="PS00202">
    <property type="entry name" value="RUBREDOXIN"/>
    <property type="match status" value="1"/>
</dbReference>
<dbReference type="GO" id="GO:0009055">
    <property type="term" value="F:electron transfer activity"/>
    <property type="evidence" value="ECO:0007669"/>
    <property type="project" value="TreeGrafter"/>
</dbReference>
<accession>A0A9D2WND5</accession>
<evidence type="ECO:0000256" key="4">
    <source>
        <dbReference type="ARBA" id="ARBA00023004"/>
    </source>
</evidence>
<dbReference type="PANTHER" id="PTHR47627:SF1">
    <property type="entry name" value="RUBREDOXIN-1-RELATED"/>
    <property type="match status" value="1"/>
</dbReference>
<keyword evidence="3" id="KW-0249">Electron transport</keyword>
<keyword evidence="4" id="KW-0408">Iron</keyword>
<dbReference type="Gene3D" id="2.30.110.10">
    <property type="entry name" value="Electron Transport, Fmn-binding Protein, Chain A"/>
    <property type="match status" value="1"/>
</dbReference>
<dbReference type="SUPFAM" id="SSF50475">
    <property type="entry name" value="FMN-binding split barrel"/>
    <property type="match status" value="1"/>
</dbReference>
<dbReference type="SUPFAM" id="SSF57802">
    <property type="entry name" value="Rubredoxin-like"/>
    <property type="match status" value="1"/>
</dbReference>
<protein>
    <submittedName>
        <fullName evidence="6">High molecular weight rubredoxin</fullName>
    </submittedName>
</protein>
<name>A0A9D2WND5_9FIRM</name>
<dbReference type="Pfam" id="PF00301">
    <property type="entry name" value="Rubredoxin"/>
    <property type="match status" value="1"/>
</dbReference>
<dbReference type="InterPro" id="IPR050526">
    <property type="entry name" value="Rubredoxin_ET"/>
</dbReference>
<evidence type="ECO:0000256" key="2">
    <source>
        <dbReference type="ARBA" id="ARBA00022723"/>
    </source>
</evidence>
<evidence type="ECO:0000313" key="6">
    <source>
        <dbReference type="EMBL" id="KAF1084379.1"/>
    </source>
</evidence>
<evidence type="ECO:0000259" key="5">
    <source>
        <dbReference type="PROSITE" id="PS50903"/>
    </source>
</evidence>